<dbReference type="Pfam" id="PF15781">
    <property type="entry name" value="ParE-like_toxin"/>
    <property type="match status" value="1"/>
</dbReference>
<evidence type="ECO:0000313" key="1">
    <source>
        <dbReference type="EMBL" id="XBS70707.1"/>
    </source>
</evidence>
<dbReference type="InterPro" id="IPR031552">
    <property type="entry name" value="ParE-like_toxin"/>
</dbReference>
<proteinExistence type="predicted"/>
<sequence length="109" mass="12894">MPEGQTGQRIDVYETRRFSKALAKLPLDLLKAVEDEIDAVIANPAIGEQKKRDLRFLRVHKFLLSNQWMLLGYSWVENRLELYLLSLGTHENFYQRQKTYRKADLKLIE</sequence>
<protein>
    <submittedName>
        <fullName evidence="1">Type II toxin-antitoxin system RelE/ParE family toxin</fullName>
    </submittedName>
</protein>
<organism evidence="1">
    <name type="scientific">Acerihabitans sp. KWT182</name>
    <dbReference type="NCBI Taxonomy" id="3157919"/>
    <lineage>
        <taxon>Bacteria</taxon>
        <taxon>Pseudomonadati</taxon>
        <taxon>Pseudomonadota</taxon>
        <taxon>Gammaproteobacteria</taxon>
        <taxon>Enterobacterales</taxon>
        <taxon>Pectobacteriaceae</taxon>
        <taxon>Acerihabitans</taxon>
    </lineage>
</organism>
<dbReference type="EMBL" id="CP157947">
    <property type="protein sequence ID" value="XBS70707.1"/>
    <property type="molecule type" value="Genomic_DNA"/>
</dbReference>
<accession>A0AAU7QDH4</accession>
<reference evidence="1" key="1">
    <citation type="submission" date="2024-06" db="EMBL/GenBank/DDBJ databases">
        <authorList>
            <person name="Coelho C."/>
            <person name="Bento M."/>
            <person name="Garcia E."/>
            <person name="Camelo A."/>
            <person name="Brandao I."/>
            <person name="Espirito Santo C."/>
            <person name="Trovao J."/>
            <person name="Verissimo A."/>
            <person name="Costa J."/>
            <person name="Tiago I."/>
        </authorList>
    </citation>
    <scope>NUCLEOTIDE SEQUENCE</scope>
    <source>
        <strain evidence="1">KWT182</strain>
    </source>
</reference>
<gene>
    <name evidence="1" type="ORF">ABK905_06115</name>
</gene>
<dbReference type="AlphaFoldDB" id="A0AAU7QDH4"/>
<name>A0AAU7QDH4_9GAMM</name>